<reference evidence="1 2" key="1">
    <citation type="journal article" date="2016" name="Sci. Rep.">
        <title>The Dendrobium catenatum Lindl. genome sequence provides insights into polysaccharide synthase, floral development and adaptive evolution.</title>
        <authorList>
            <person name="Zhang G.Q."/>
            <person name="Xu Q."/>
            <person name="Bian C."/>
            <person name="Tsai W.C."/>
            <person name="Yeh C.M."/>
            <person name="Liu K.W."/>
            <person name="Yoshida K."/>
            <person name="Zhang L.S."/>
            <person name="Chang S.B."/>
            <person name="Chen F."/>
            <person name="Shi Y."/>
            <person name="Su Y.Y."/>
            <person name="Zhang Y.Q."/>
            <person name="Chen L.J."/>
            <person name="Yin Y."/>
            <person name="Lin M."/>
            <person name="Huang H."/>
            <person name="Deng H."/>
            <person name="Wang Z.W."/>
            <person name="Zhu S.L."/>
            <person name="Zhao X."/>
            <person name="Deng C."/>
            <person name="Niu S.C."/>
            <person name="Huang J."/>
            <person name="Wang M."/>
            <person name="Liu G.H."/>
            <person name="Yang H.J."/>
            <person name="Xiao X.J."/>
            <person name="Hsiao Y.Y."/>
            <person name="Wu W.L."/>
            <person name="Chen Y.Y."/>
            <person name="Mitsuda N."/>
            <person name="Ohme-Takagi M."/>
            <person name="Luo Y.B."/>
            <person name="Van de Peer Y."/>
            <person name="Liu Z.J."/>
        </authorList>
    </citation>
    <scope>NUCLEOTIDE SEQUENCE [LARGE SCALE GENOMIC DNA]</scope>
    <source>
        <tissue evidence="1">The whole plant</tissue>
    </source>
</reference>
<accession>A0A2I0VUA0</accession>
<sequence length="121" mass="13588">MVSVNCTVKFFLDHVTSFHCAEIENSGVKSRRSISSISTSTQTLDLHGETRRASNPSEFVNHASAASTLLLFVKMKYCLESKMLKFLMRVLSFPGKPEERPTLAYELMAGCSRPFKNHHCS</sequence>
<organism evidence="1 2">
    <name type="scientific">Dendrobium catenatum</name>
    <dbReference type="NCBI Taxonomy" id="906689"/>
    <lineage>
        <taxon>Eukaryota</taxon>
        <taxon>Viridiplantae</taxon>
        <taxon>Streptophyta</taxon>
        <taxon>Embryophyta</taxon>
        <taxon>Tracheophyta</taxon>
        <taxon>Spermatophyta</taxon>
        <taxon>Magnoliopsida</taxon>
        <taxon>Liliopsida</taxon>
        <taxon>Asparagales</taxon>
        <taxon>Orchidaceae</taxon>
        <taxon>Epidendroideae</taxon>
        <taxon>Malaxideae</taxon>
        <taxon>Dendrobiinae</taxon>
        <taxon>Dendrobium</taxon>
    </lineage>
</organism>
<dbReference type="AlphaFoldDB" id="A0A2I0VUA0"/>
<gene>
    <name evidence="1" type="ORF">MA16_Dca018736</name>
</gene>
<evidence type="ECO:0000313" key="2">
    <source>
        <dbReference type="Proteomes" id="UP000233837"/>
    </source>
</evidence>
<dbReference type="EMBL" id="KZ503229">
    <property type="protein sequence ID" value="PKU66996.1"/>
    <property type="molecule type" value="Genomic_DNA"/>
</dbReference>
<dbReference type="Proteomes" id="UP000233837">
    <property type="component" value="Unassembled WGS sequence"/>
</dbReference>
<proteinExistence type="predicted"/>
<keyword evidence="2" id="KW-1185">Reference proteome</keyword>
<name>A0A2I0VUA0_9ASPA</name>
<evidence type="ECO:0000313" key="1">
    <source>
        <dbReference type="EMBL" id="PKU66996.1"/>
    </source>
</evidence>
<protein>
    <submittedName>
        <fullName evidence="1">Uncharacterized protein</fullName>
    </submittedName>
</protein>
<reference evidence="1 2" key="2">
    <citation type="journal article" date="2017" name="Nature">
        <title>The Apostasia genome and the evolution of orchids.</title>
        <authorList>
            <person name="Zhang G.Q."/>
            <person name="Liu K.W."/>
            <person name="Li Z."/>
            <person name="Lohaus R."/>
            <person name="Hsiao Y.Y."/>
            <person name="Niu S.C."/>
            <person name="Wang J.Y."/>
            <person name="Lin Y.C."/>
            <person name="Xu Q."/>
            <person name="Chen L.J."/>
            <person name="Yoshida K."/>
            <person name="Fujiwara S."/>
            <person name="Wang Z.W."/>
            <person name="Zhang Y.Q."/>
            <person name="Mitsuda N."/>
            <person name="Wang M."/>
            <person name="Liu G.H."/>
            <person name="Pecoraro L."/>
            <person name="Huang H.X."/>
            <person name="Xiao X.J."/>
            <person name="Lin M."/>
            <person name="Wu X.Y."/>
            <person name="Wu W.L."/>
            <person name="Chen Y.Y."/>
            <person name="Chang S.B."/>
            <person name="Sakamoto S."/>
            <person name="Ohme-Takagi M."/>
            <person name="Yagi M."/>
            <person name="Zeng S.J."/>
            <person name="Shen C.Y."/>
            <person name="Yeh C.M."/>
            <person name="Luo Y.B."/>
            <person name="Tsai W.C."/>
            <person name="Van de Peer Y."/>
            <person name="Liu Z.J."/>
        </authorList>
    </citation>
    <scope>NUCLEOTIDE SEQUENCE [LARGE SCALE GENOMIC DNA]</scope>
    <source>
        <tissue evidence="1">The whole plant</tissue>
    </source>
</reference>